<feature type="domain" description="Metallo-beta-lactamase" evidence="1">
    <location>
        <begin position="25"/>
        <end position="251"/>
    </location>
</feature>
<dbReference type="Gene3D" id="3.60.15.10">
    <property type="entry name" value="Ribonuclease Z/Hydroxyacylglutathione hydrolase-like"/>
    <property type="match status" value="1"/>
</dbReference>
<dbReference type="Pfam" id="PF00753">
    <property type="entry name" value="Lactamase_B"/>
    <property type="match status" value="1"/>
</dbReference>
<dbReference type="AlphaFoldDB" id="A0A2T5DW02"/>
<dbReference type="InterPro" id="IPR052159">
    <property type="entry name" value="Competence_DNA_uptake"/>
</dbReference>
<comment type="caution">
    <text evidence="2">The sequence shown here is derived from an EMBL/GenBank/DDBJ whole genome shotgun (WGS) entry which is preliminary data.</text>
</comment>
<sequence length="314" mass="35522">MELITLTDSNADSFLIKISGEERIRHILIDGGYKQDARRALALIERIIEEHGKIDLVVLTHVDTDHINGLLAIFKSEKVKSSTIDKVLFNVPHSQAEMAILKAKPTQCGYDHGNKLLKIILDKNIHIESAVKGDFHYIDNDIKIDILAPTVSAVKEDHREWRNTNIGHDGDINYDKEALIKEEHIEDKKPQNVSSIVCLIKSSERSVLLCGDSVPSQITAGMTDVMPVDLFKIPHHGSKFNINKELLRLFPSRKYLIPGNRTDYPNFYTIALIEDKSEGSIIYVPNGSWVHKEKFNKNISLDFVSYNVSTRVDV</sequence>
<dbReference type="PANTHER" id="PTHR30619:SF1">
    <property type="entry name" value="RECOMBINATION PROTEIN 2"/>
    <property type="match status" value="1"/>
</dbReference>
<gene>
    <name evidence="2" type="ORF">CWO36_25925</name>
</gene>
<dbReference type="InterPro" id="IPR001279">
    <property type="entry name" value="Metallo-B-lactamas"/>
</dbReference>
<protein>
    <recommendedName>
        <fullName evidence="1">Metallo-beta-lactamase domain-containing protein</fullName>
    </recommendedName>
</protein>
<evidence type="ECO:0000313" key="2">
    <source>
        <dbReference type="EMBL" id="PTP08076.1"/>
    </source>
</evidence>
<evidence type="ECO:0000259" key="1">
    <source>
        <dbReference type="Pfam" id="PF00753"/>
    </source>
</evidence>
<accession>A0A2T5DW02</accession>
<dbReference type="InterPro" id="IPR036866">
    <property type="entry name" value="RibonucZ/Hydroxyglut_hydro"/>
</dbReference>
<dbReference type="SUPFAM" id="SSF56281">
    <property type="entry name" value="Metallo-hydrolase/oxidoreductase"/>
    <property type="match status" value="1"/>
</dbReference>
<reference evidence="2 3" key="1">
    <citation type="submission" date="2017-11" db="EMBL/GenBank/DDBJ databases">
        <title>Population delineation of vibrios coincides with oyster pathogenicity.</title>
        <authorList>
            <person name="Bruto M."/>
            <person name="Labreuche Y."/>
            <person name="James A."/>
            <person name="Piel D."/>
            <person name="Chenivesse S."/>
            <person name="Petton B."/>
            <person name="Polz M.F."/>
            <person name="Le Roux F."/>
        </authorList>
    </citation>
    <scope>NUCLEOTIDE SEQUENCE [LARGE SCALE GENOMIC DNA]</scope>
    <source>
        <strain evidence="2 3">1F_55</strain>
    </source>
</reference>
<dbReference type="EMBL" id="PIGA01000113">
    <property type="protein sequence ID" value="PTP08076.1"/>
    <property type="molecule type" value="Genomic_DNA"/>
</dbReference>
<dbReference type="RefSeq" id="WP_017086966.1">
    <property type="nucleotide sequence ID" value="NZ_CAWNZY010000017.1"/>
</dbReference>
<dbReference type="Proteomes" id="UP000244080">
    <property type="component" value="Unassembled WGS sequence"/>
</dbReference>
<proteinExistence type="predicted"/>
<name>A0A2T5DW02_VIBSP</name>
<dbReference type="PANTHER" id="PTHR30619">
    <property type="entry name" value="DNA INTERNALIZATION/COMPETENCE PROTEIN COMEC/REC2"/>
    <property type="match status" value="1"/>
</dbReference>
<organism evidence="2 3">
    <name type="scientific">Vibrio splendidus</name>
    <dbReference type="NCBI Taxonomy" id="29497"/>
    <lineage>
        <taxon>Bacteria</taxon>
        <taxon>Pseudomonadati</taxon>
        <taxon>Pseudomonadota</taxon>
        <taxon>Gammaproteobacteria</taxon>
        <taxon>Vibrionales</taxon>
        <taxon>Vibrionaceae</taxon>
        <taxon>Vibrio</taxon>
    </lineage>
</organism>
<evidence type="ECO:0000313" key="3">
    <source>
        <dbReference type="Proteomes" id="UP000244080"/>
    </source>
</evidence>